<dbReference type="OrthoDB" id="608866at2759"/>
<feature type="compositionally biased region" description="Polar residues" evidence="1">
    <location>
        <begin position="26"/>
        <end position="36"/>
    </location>
</feature>
<evidence type="ECO:0008006" key="4">
    <source>
        <dbReference type="Google" id="ProtNLM"/>
    </source>
</evidence>
<evidence type="ECO:0000256" key="1">
    <source>
        <dbReference type="SAM" id="MobiDB-lite"/>
    </source>
</evidence>
<gene>
    <name evidence="2" type="ORF">TrLO_g2185</name>
</gene>
<feature type="region of interest" description="Disordered" evidence="1">
    <location>
        <begin position="121"/>
        <end position="158"/>
    </location>
</feature>
<feature type="region of interest" description="Disordered" evidence="1">
    <location>
        <begin position="73"/>
        <end position="101"/>
    </location>
</feature>
<feature type="compositionally biased region" description="Polar residues" evidence="1">
    <location>
        <begin position="77"/>
        <end position="87"/>
    </location>
</feature>
<name>A0A9W6ZZE2_9STRA</name>
<protein>
    <recommendedName>
        <fullName evidence="4">Myb-like domain-containing protein</fullName>
    </recommendedName>
</protein>
<feature type="region of interest" description="Disordered" evidence="1">
    <location>
        <begin position="1"/>
        <end position="39"/>
    </location>
</feature>
<comment type="caution">
    <text evidence="2">The sequence shown here is derived from an EMBL/GenBank/DDBJ whole genome shotgun (WGS) entry which is preliminary data.</text>
</comment>
<proteinExistence type="predicted"/>
<dbReference type="AlphaFoldDB" id="A0A9W6ZZE2"/>
<feature type="compositionally biased region" description="Basic residues" evidence="1">
    <location>
        <begin position="133"/>
        <end position="142"/>
    </location>
</feature>
<reference evidence="3" key="1">
    <citation type="journal article" date="2023" name="Commun. Biol.">
        <title>Genome analysis of Parmales, the sister group of diatoms, reveals the evolutionary specialization of diatoms from phago-mixotrophs to photoautotrophs.</title>
        <authorList>
            <person name="Ban H."/>
            <person name="Sato S."/>
            <person name="Yoshikawa S."/>
            <person name="Yamada K."/>
            <person name="Nakamura Y."/>
            <person name="Ichinomiya M."/>
            <person name="Sato N."/>
            <person name="Blanc-Mathieu R."/>
            <person name="Endo H."/>
            <person name="Kuwata A."/>
            <person name="Ogata H."/>
        </authorList>
    </citation>
    <scope>NUCLEOTIDE SEQUENCE [LARGE SCALE GENOMIC DNA]</scope>
    <source>
        <strain evidence="3">NIES 3700</strain>
    </source>
</reference>
<accession>A0A9W6ZZE2</accession>
<dbReference type="Proteomes" id="UP001165122">
    <property type="component" value="Unassembled WGS sequence"/>
</dbReference>
<organism evidence="2 3">
    <name type="scientific">Triparma laevis f. longispina</name>
    <dbReference type="NCBI Taxonomy" id="1714387"/>
    <lineage>
        <taxon>Eukaryota</taxon>
        <taxon>Sar</taxon>
        <taxon>Stramenopiles</taxon>
        <taxon>Ochrophyta</taxon>
        <taxon>Bolidophyceae</taxon>
        <taxon>Parmales</taxon>
        <taxon>Triparmaceae</taxon>
        <taxon>Triparma</taxon>
    </lineage>
</organism>
<dbReference type="EMBL" id="BRXW01000494">
    <property type="protein sequence ID" value="GMH59925.1"/>
    <property type="molecule type" value="Genomic_DNA"/>
</dbReference>
<keyword evidence="3" id="KW-1185">Reference proteome</keyword>
<dbReference type="Gene3D" id="1.10.10.60">
    <property type="entry name" value="Homeodomain-like"/>
    <property type="match status" value="1"/>
</dbReference>
<evidence type="ECO:0000313" key="2">
    <source>
        <dbReference type="EMBL" id="GMH59925.1"/>
    </source>
</evidence>
<evidence type="ECO:0000313" key="3">
    <source>
        <dbReference type="Proteomes" id="UP001165122"/>
    </source>
</evidence>
<sequence>MVKTDDAPLPTSTPPTPSTTRRTSSGSEANTKSSARQAYKNLVKVQKELEALKKKNQRLTNELEYTKEQLNKAEQELSVSKFSPNQPSTTTEATTSGGGDGDLLAGLAGLAELRARPNNLKRSIATQYDPPRIKKVVKKRPLPTKPRSDGRDPWQPEEDAALLRGVNEHGLDFGRIKGEDDANPLGPILSRRTARALGDHFRYVSPSRFKAMKALGQSVRF</sequence>